<dbReference type="EMBL" id="LN877950">
    <property type="protein sequence ID" value="CUV05822.1"/>
    <property type="molecule type" value="Genomic_DNA"/>
</dbReference>
<reference evidence="3 4" key="1">
    <citation type="submission" date="2014-11" db="EMBL/GenBank/DDBJ databases">
        <title>Comparative genomic analysis of Cryptosporidium hominis reveals occurrence of genetic recombination in virulent subtypes.</title>
        <authorList>
            <person name="Guo Y."/>
            <person name="Tang K."/>
            <person name="Frace M."/>
            <person name="Li N."/>
            <person name="Roellig D.M."/>
            <person name="Sammons S."/>
            <person name="Knipe K."/>
            <person name="Rowe L."/>
            <person name="Feng Y."/>
            <person name="Xiao L."/>
        </authorList>
    </citation>
    <scope>NUCLEOTIDE SEQUENCE [LARGE SCALE GENOMIC DNA]</scope>
    <source>
        <strain evidence="3">30976</strain>
    </source>
</reference>
<evidence type="ECO:0000313" key="4">
    <source>
        <dbReference type="Proteomes" id="UP001429100"/>
    </source>
</evidence>
<evidence type="ECO:0000313" key="3">
    <source>
        <dbReference type="EMBL" id="PPS96380.1"/>
    </source>
</evidence>
<proteinExistence type="predicted"/>
<reference evidence="3 4" key="3">
    <citation type="submission" date="2017-10" db="EMBL/GenBank/DDBJ databases">
        <title>Consistent, comparative and evidence-based genome annotation and re-annotation for the closely-related species, Cryptosporidium parvum, C. hominis and C. tyzzeri.</title>
        <authorList>
            <person name="Baptista R.P."/>
            <person name="Li Y."/>
            <person name="Sateriale A."/>
            <person name="Striepen B."/>
            <person name="Kissinger J.C."/>
        </authorList>
    </citation>
    <scope>NUCLEOTIDE SEQUENCE [LARGE SCALE GENOMIC DNA]</scope>
    <source>
        <strain evidence="3">30976</strain>
    </source>
</reference>
<dbReference type="Proteomes" id="UP001429100">
    <property type="component" value="Unassembled WGS sequence"/>
</dbReference>
<evidence type="ECO:0000313" key="2">
    <source>
        <dbReference type="EMBL" id="CUV05822.1"/>
    </source>
</evidence>
<organism evidence="2">
    <name type="scientific">Cryptosporidium hominis</name>
    <dbReference type="NCBI Taxonomy" id="237895"/>
    <lineage>
        <taxon>Eukaryota</taxon>
        <taxon>Sar</taxon>
        <taxon>Alveolata</taxon>
        <taxon>Apicomplexa</taxon>
        <taxon>Conoidasida</taxon>
        <taxon>Coccidia</taxon>
        <taxon>Eucoccidiorida</taxon>
        <taxon>Eimeriorina</taxon>
        <taxon>Cryptosporidiidae</taxon>
        <taxon>Cryptosporidium</taxon>
    </lineage>
</organism>
<dbReference type="EMBL" id="JTAI01000020">
    <property type="protein sequence ID" value="PPS96380.1"/>
    <property type="molecule type" value="Genomic_DNA"/>
</dbReference>
<protein>
    <submittedName>
        <fullName evidence="2">Uncharacterized protein</fullName>
    </submittedName>
</protein>
<dbReference type="VEuPathDB" id="CryptoDB:GY17_00001858"/>
<sequence>MLDINYKNVLSIGDQLFPELELRPFLINLPLNKNENTRDGIKKKIYRSFSYKIEEYRKELNIFMNEDNVFNLIFDNIESLDENILRGFSQIIDLNDKDSNTVEDVIGLLNDPNICGFIFIIAKPIHIEEPGKTLNFKPILGAVIELVDDNERAIRMMFCKRRFPYSISEMLIRLSIGRVFIHALKWNYDDGNKKRKSSNKLVSILDEHIQFFPIPAYNILIKEMNMSPHWELSTKKIAHSDSFKAKCPCYKFSKLEESRKFWGISESRYISTIKSNPQIFGSLINLSDFSNCDLFKHVQNNLKHNEIISNESSSSISNIDLPSSSISKKRRVT</sequence>
<dbReference type="AlphaFoldDB" id="A0A0S4TEL5"/>
<dbReference type="Proteomes" id="UP000199752">
    <property type="component" value="Chromosome 4"/>
</dbReference>
<gene>
    <name evidence="2" type="ORF">CHUDEA4_3790</name>
    <name evidence="3" type="ORF">GY17_00001858</name>
</gene>
<keyword evidence="4" id="KW-1185">Reference proteome</keyword>
<feature type="region of interest" description="Disordered" evidence="1">
    <location>
        <begin position="314"/>
        <end position="333"/>
    </location>
</feature>
<name>A0A0S4TEL5_CRYHO</name>
<accession>A0A0S4TEL5</accession>
<reference evidence="2" key="2">
    <citation type="submission" date="2015-08" db="EMBL/GenBank/DDBJ databases">
        <authorList>
            <person name="Babu N.S."/>
            <person name="Beckwith C.J."/>
            <person name="Beseler K.G."/>
            <person name="Brison A."/>
            <person name="Carone J.V."/>
            <person name="Caskin T.P."/>
            <person name="Diamond M."/>
            <person name="Durham M.E."/>
            <person name="Foxe J.M."/>
            <person name="Go M."/>
            <person name="Henderson B.A."/>
            <person name="Jones I.B."/>
            <person name="McGettigan J.A."/>
            <person name="Micheletti S.J."/>
            <person name="Nasrallah M.E."/>
            <person name="Ortiz D."/>
            <person name="Piller C.R."/>
            <person name="Privatt S.R."/>
            <person name="Schneider S.L."/>
            <person name="Sharp S."/>
            <person name="Smith T.C."/>
            <person name="Stanton J.D."/>
            <person name="Ullery H.E."/>
            <person name="Wilson R.J."/>
            <person name="Serrano M.G."/>
            <person name="Buck G."/>
            <person name="Lee V."/>
            <person name="Wang Y."/>
            <person name="Carvalho R."/>
            <person name="Voegtly L."/>
            <person name="Shi R."/>
            <person name="Duckworth R."/>
            <person name="Johnson A."/>
            <person name="Loviza R."/>
            <person name="Walstead R."/>
            <person name="Shah Z."/>
            <person name="Kiflezghi M."/>
            <person name="Wade K."/>
            <person name="Ball S.L."/>
            <person name="Bradley K.W."/>
            <person name="Asai D.J."/>
            <person name="Bowman C.A."/>
            <person name="Russell D.A."/>
            <person name="Pope W.H."/>
            <person name="Jacobs-Sera D."/>
            <person name="Hendrix R.W."/>
            <person name="Hatfull G.F."/>
        </authorList>
    </citation>
    <scope>NUCLEOTIDE SEQUENCE [LARGE SCALE GENOMIC DNA]</scope>
</reference>
<dbReference type="VEuPathDB" id="CryptoDB:CHUDEA4_3790"/>
<feature type="compositionally biased region" description="Low complexity" evidence="1">
    <location>
        <begin position="314"/>
        <end position="326"/>
    </location>
</feature>
<dbReference type="VEuPathDB" id="CryptoDB:Chro.40432"/>
<evidence type="ECO:0000256" key="1">
    <source>
        <dbReference type="SAM" id="MobiDB-lite"/>
    </source>
</evidence>
<dbReference type="VEuPathDB" id="CryptoDB:ChTU502y2012_408g0065"/>